<protein>
    <submittedName>
        <fullName evidence="1">Uncharacterized protein</fullName>
    </submittedName>
</protein>
<comment type="caution">
    <text evidence="1">The sequence shown here is derived from an EMBL/GenBank/DDBJ whole genome shotgun (WGS) entry which is preliminary data.</text>
</comment>
<reference evidence="1" key="1">
    <citation type="submission" date="2023-07" db="EMBL/GenBank/DDBJ databases">
        <title>Chromosome-level genome assembly of Artemia franciscana.</title>
        <authorList>
            <person name="Jo E."/>
        </authorList>
    </citation>
    <scope>NUCLEOTIDE SEQUENCE</scope>
    <source>
        <tissue evidence="1">Whole body</tissue>
    </source>
</reference>
<sequence>SANNSFIQSIELTSSTYLDFVNGLDVSEASQEKALQIFQDATEPILIEVYRRPNAKWVSSSRPGTSQTFTGGYPATSKDQASATDYTILKDCKTALPTNSNLNYLYEKQRLQQGQEVLATNGYTAEITDNTITYELYDVSASCHIAIHEIRSFAAVQMQIYLSDRFNNPLQGLDLEERRLHIVKGEWNF</sequence>
<accession>A0AA88LL62</accession>
<dbReference type="EMBL" id="JAVRJZ010000001">
    <property type="protein sequence ID" value="KAK2727661.1"/>
    <property type="molecule type" value="Genomic_DNA"/>
</dbReference>
<keyword evidence="2" id="KW-1185">Reference proteome</keyword>
<name>A0AA88LL62_ARTSF</name>
<dbReference type="Proteomes" id="UP001187531">
    <property type="component" value="Unassembled WGS sequence"/>
</dbReference>
<feature type="non-terminal residue" evidence="1">
    <location>
        <position position="1"/>
    </location>
</feature>
<gene>
    <name evidence="1" type="ORF">QYM36_008222</name>
</gene>
<evidence type="ECO:0000313" key="2">
    <source>
        <dbReference type="Proteomes" id="UP001187531"/>
    </source>
</evidence>
<proteinExistence type="predicted"/>
<dbReference type="AlphaFoldDB" id="A0AA88LL62"/>
<evidence type="ECO:0000313" key="1">
    <source>
        <dbReference type="EMBL" id="KAK2727661.1"/>
    </source>
</evidence>
<organism evidence="1 2">
    <name type="scientific">Artemia franciscana</name>
    <name type="common">Brine shrimp</name>
    <name type="synonym">Artemia sanfranciscana</name>
    <dbReference type="NCBI Taxonomy" id="6661"/>
    <lineage>
        <taxon>Eukaryota</taxon>
        <taxon>Metazoa</taxon>
        <taxon>Ecdysozoa</taxon>
        <taxon>Arthropoda</taxon>
        <taxon>Crustacea</taxon>
        <taxon>Branchiopoda</taxon>
        <taxon>Anostraca</taxon>
        <taxon>Artemiidae</taxon>
        <taxon>Artemia</taxon>
    </lineage>
</organism>